<dbReference type="InterPro" id="IPR000408">
    <property type="entry name" value="Reg_chr_condens"/>
</dbReference>
<evidence type="ECO:0000259" key="3">
    <source>
        <dbReference type="Pfam" id="PF25390"/>
    </source>
</evidence>
<gene>
    <name evidence="4" type="ORF">HTEP1355_LOCUS3722</name>
</gene>
<dbReference type="InterPro" id="IPR058923">
    <property type="entry name" value="RCC1-like_dom"/>
</dbReference>
<evidence type="ECO:0000256" key="2">
    <source>
        <dbReference type="PROSITE-ProRule" id="PRU00235"/>
    </source>
</evidence>
<dbReference type="Pfam" id="PF25390">
    <property type="entry name" value="WD40_RLD"/>
    <property type="match status" value="1"/>
</dbReference>
<keyword evidence="1" id="KW-0677">Repeat</keyword>
<proteinExistence type="predicted"/>
<dbReference type="SUPFAM" id="SSF50985">
    <property type="entry name" value="RCC1/BLIP-II"/>
    <property type="match status" value="1"/>
</dbReference>
<accession>A0A7S0VEC2</accession>
<feature type="repeat" description="RCC1" evidence="2">
    <location>
        <begin position="121"/>
        <end position="173"/>
    </location>
</feature>
<evidence type="ECO:0000256" key="1">
    <source>
        <dbReference type="ARBA" id="ARBA00022737"/>
    </source>
</evidence>
<dbReference type="PRINTS" id="PR00633">
    <property type="entry name" value="RCCNDNSATION"/>
</dbReference>
<dbReference type="PROSITE" id="PS50012">
    <property type="entry name" value="RCC1_3"/>
    <property type="match status" value="4"/>
</dbReference>
<reference evidence="4" key="1">
    <citation type="submission" date="2021-01" db="EMBL/GenBank/DDBJ databases">
        <authorList>
            <person name="Corre E."/>
            <person name="Pelletier E."/>
            <person name="Niang G."/>
            <person name="Scheremetjew M."/>
            <person name="Finn R."/>
            <person name="Kale V."/>
            <person name="Holt S."/>
            <person name="Cochrane G."/>
            <person name="Meng A."/>
            <person name="Brown T."/>
            <person name="Cohen L."/>
        </authorList>
    </citation>
    <scope>NUCLEOTIDE SEQUENCE</scope>
    <source>
        <strain evidence="4">CCMP443</strain>
    </source>
</reference>
<dbReference type="PANTHER" id="PTHR22870">
    <property type="entry name" value="REGULATOR OF CHROMOSOME CONDENSATION"/>
    <property type="match status" value="1"/>
</dbReference>
<dbReference type="PANTHER" id="PTHR22870:SF408">
    <property type="entry name" value="OS09G0560450 PROTEIN"/>
    <property type="match status" value="1"/>
</dbReference>
<feature type="repeat" description="RCC1" evidence="2">
    <location>
        <begin position="13"/>
        <end position="66"/>
    </location>
</feature>
<organism evidence="4">
    <name type="scientific">Hemiselmis tepida</name>
    <dbReference type="NCBI Taxonomy" id="464990"/>
    <lineage>
        <taxon>Eukaryota</taxon>
        <taxon>Cryptophyceae</taxon>
        <taxon>Cryptomonadales</taxon>
        <taxon>Hemiselmidaceae</taxon>
        <taxon>Hemiselmis</taxon>
    </lineage>
</organism>
<sequence length="338" mass="36521">MLGQAGVERCICGQLWVWGDNSHGQLGLGDIESRYTPTLVTSLSDLGIHIVDVALGAFHTVALSLKGNVYAWGYNANGQVGSWDTVSQAYPVRMRRSEPGKLFVSSIAAGSYHTVIVSDRGDVFTFGSNREGQLGIGYADRESHPVPFKINMPFLRGLRVVCGAYHCLAVTIDLTIYSWGWGAFGQLGLGGTSNTFLPTVLTLPADVPGFPVEFATGYGHSVMVLQTGDLTFCGVNIWGRNVCQTKVRFSPSVTNDEGGVWWVVSATRGQIIVDGNEALEFGAQGNIQLFKNETDLGVYPYTSVRNLEGYKFAFDSDVLAFPIDPFVADSIANTVLLV</sequence>
<evidence type="ECO:0000313" key="4">
    <source>
        <dbReference type="EMBL" id="CAD8784605.1"/>
    </source>
</evidence>
<feature type="repeat" description="RCC1" evidence="2">
    <location>
        <begin position="174"/>
        <end position="227"/>
    </location>
</feature>
<feature type="repeat" description="RCC1" evidence="2">
    <location>
        <begin position="67"/>
        <end position="120"/>
    </location>
</feature>
<dbReference type="InterPro" id="IPR009091">
    <property type="entry name" value="RCC1/BLIP-II"/>
</dbReference>
<protein>
    <recommendedName>
        <fullName evidence="3">RCC1-like domain-containing protein</fullName>
    </recommendedName>
</protein>
<dbReference type="InterPro" id="IPR051210">
    <property type="entry name" value="Ub_ligase/GEF_domain"/>
</dbReference>
<dbReference type="EMBL" id="HBFN01006304">
    <property type="protein sequence ID" value="CAD8784605.1"/>
    <property type="molecule type" value="Transcribed_RNA"/>
</dbReference>
<dbReference type="Gene3D" id="2.130.10.30">
    <property type="entry name" value="Regulator of chromosome condensation 1/beta-lactamase-inhibitor protein II"/>
    <property type="match status" value="2"/>
</dbReference>
<dbReference type="AlphaFoldDB" id="A0A7S0VEC2"/>
<feature type="domain" description="RCC1-like" evidence="3">
    <location>
        <begin position="13"/>
        <end position="294"/>
    </location>
</feature>
<name>A0A7S0VEC2_9CRYP</name>